<evidence type="ECO:0000256" key="6">
    <source>
        <dbReference type="ARBA" id="ARBA00022837"/>
    </source>
</evidence>
<feature type="domain" description="Sulfatase N-terminal" evidence="8">
    <location>
        <begin position="32"/>
        <end position="357"/>
    </location>
</feature>
<evidence type="ECO:0000256" key="7">
    <source>
        <dbReference type="SAM" id="MobiDB-lite"/>
    </source>
</evidence>
<sequence length="502" mass="57326">MRYPFSTLLFSILTSISISVMYGQEKTEKKKPNILFIFSDDQRSDALGASGNTYIKTPNIDQLAKEGTRFENTYVMGGHHGAICAPSRAMLLSGKSLFHVYDKLNGVTTMPMYFKKFGYESFGTGKWHNELASFEASFDKGKNILTQGMANHYKTPARDLDDSDKLTDPEIRSFSTDLFADSAIEYLNEYAKEGKENPFFCYVAFSAPHDPRSPREDYIGMYEDQNLPLPGNFKVLHPFAFDNMNIRDETLAPWPRTPEIIRASIADYYGLISHMDDRIGDIINTLKEQGLYDNTIIVFASDNGLGLGSHGLLGKQNLYEHSTKVPLIMSGPGISKGQSQDALLYLHDIFPTLADLIEVPLPEDIDGLNFAPLLRGGSIETRNSLYTAYRHTVRAVRTKEWKLIKYPERDYMQLFNLKEDPLELNNLAEDPNYKDKVEKLEVVMQEWHENSDDPETMHPEKISPLEYDYTKLKQHPDNKQPEYTLDKYFKDVHLSKAKKTDH</sequence>
<organism evidence="9 10">
    <name type="scientific">Christiangramia antarctica</name>
    <dbReference type="NCBI Taxonomy" id="2058158"/>
    <lineage>
        <taxon>Bacteria</taxon>
        <taxon>Pseudomonadati</taxon>
        <taxon>Bacteroidota</taxon>
        <taxon>Flavobacteriia</taxon>
        <taxon>Flavobacteriales</taxon>
        <taxon>Flavobacteriaceae</taxon>
        <taxon>Christiangramia</taxon>
    </lineage>
</organism>
<keyword evidence="10" id="KW-1185">Reference proteome</keyword>
<protein>
    <submittedName>
        <fullName evidence="9">Sulfatase-like hydrolase/transferase</fullName>
    </submittedName>
</protein>
<evidence type="ECO:0000259" key="8">
    <source>
        <dbReference type="Pfam" id="PF00884"/>
    </source>
</evidence>
<evidence type="ECO:0000256" key="1">
    <source>
        <dbReference type="ARBA" id="ARBA00001913"/>
    </source>
</evidence>
<proteinExistence type="inferred from homology"/>
<name>A0ABW5X2X3_9FLAO</name>
<dbReference type="SUPFAM" id="SSF53649">
    <property type="entry name" value="Alkaline phosphatase-like"/>
    <property type="match status" value="1"/>
</dbReference>
<keyword evidence="6" id="KW-0106">Calcium</keyword>
<evidence type="ECO:0000313" key="9">
    <source>
        <dbReference type="EMBL" id="MFD2833127.1"/>
    </source>
</evidence>
<gene>
    <name evidence="9" type="ORF">ACFSYS_07475</name>
</gene>
<comment type="caution">
    <text evidence="9">The sequence shown here is derived from an EMBL/GenBank/DDBJ whole genome shotgun (WGS) entry which is preliminary data.</text>
</comment>
<comment type="similarity">
    <text evidence="2">Belongs to the sulfatase family.</text>
</comment>
<dbReference type="InterPro" id="IPR017850">
    <property type="entry name" value="Alkaline_phosphatase_core_sf"/>
</dbReference>
<feature type="region of interest" description="Disordered" evidence="7">
    <location>
        <begin position="449"/>
        <end position="484"/>
    </location>
</feature>
<dbReference type="InterPro" id="IPR000917">
    <property type="entry name" value="Sulfatase_N"/>
</dbReference>
<dbReference type="InterPro" id="IPR050738">
    <property type="entry name" value="Sulfatase"/>
</dbReference>
<dbReference type="Proteomes" id="UP001597438">
    <property type="component" value="Unassembled WGS sequence"/>
</dbReference>
<dbReference type="RefSeq" id="WP_251740474.1">
    <property type="nucleotide sequence ID" value="NZ_JBHUOJ010000015.1"/>
</dbReference>
<dbReference type="PANTHER" id="PTHR42693:SF42">
    <property type="entry name" value="ARYLSULFATASE G"/>
    <property type="match status" value="1"/>
</dbReference>
<dbReference type="Gene3D" id="3.40.720.10">
    <property type="entry name" value="Alkaline Phosphatase, subunit A"/>
    <property type="match status" value="1"/>
</dbReference>
<keyword evidence="4" id="KW-0732">Signal</keyword>
<keyword evidence="5" id="KW-0378">Hydrolase</keyword>
<dbReference type="PANTHER" id="PTHR42693">
    <property type="entry name" value="ARYLSULFATASE FAMILY MEMBER"/>
    <property type="match status" value="1"/>
</dbReference>
<comment type="cofactor">
    <cofactor evidence="1">
        <name>Ca(2+)</name>
        <dbReference type="ChEBI" id="CHEBI:29108"/>
    </cofactor>
</comment>
<accession>A0ABW5X2X3</accession>
<dbReference type="EMBL" id="JBHUOJ010000015">
    <property type="protein sequence ID" value="MFD2833127.1"/>
    <property type="molecule type" value="Genomic_DNA"/>
</dbReference>
<evidence type="ECO:0000256" key="5">
    <source>
        <dbReference type="ARBA" id="ARBA00022801"/>
    </source>
</evidence>
<dbReference type="Pfam" id="PF00884">
    <property type="entry name" value="Sulfatase"/>
    <property type="match status" value="1"/>
</dbReference>
<evidence type="ECO:0000256" key="3">
    <source>
        <dbReference type="ARBA" id="ARBA00022723"/>
    </source>
</evidence>
<keyword evidence="3" id="KW-0479">Metal-binding</keyword>
<evidence type="ECO:0000256" key="2">
    <source>
        <dbReference type="ARBA" id="ARBA00008779"/>
    </source>
</evidence>
<evidence type="ECO:0000313" key="10">
    <source>
        <dbReference type="Proteomes" id="UP001597438"/>
    </source>
</evidence>
<reference evidence="10" key="1">
    <citation type="journal article" date="2019" name="Int. J. Syst. Evol. Microbiol.">
        <title>The Global Catalogue of Microorganisms (GCM) 10K type strain sequencing project: providing services to taxonomists for standard genome sequencing and annotation.</title>
        <authorList>
            <consortium name="The Broad Institute Genomics Platform"/>
            <consortium name="The Broad Institute Genome Sequencing Center for Infectious Disease"/>
            <person name="Wu L."/>
            <person name="Ma J."/>
        </authorList>
    </citation>
    <scope>NUCLEOTIDE SEQUENCE [LARGE SCALE GENOMIC DNA]</scope>
    <source>
        <strain evidence="10">KCTC 52925</strain>
    </source>
</reference>
<dbReference type="CDD" id="cd16155">
    <property type="entry name" value="sulfatase_like"/>
    <property type="match status" value="1"/>
</dbReference>
<evidence type="ECO:0000256" key="4">
    <source>
        <dbReference type="ARBA" id="ARBA00022729"/>
    </source>
</evidence>